<evidence type="ECO:0000313" key="2">
    <source>
        <dbReference type="Proteomes" id="UP000799750"/>
    </source>
</evidence>
<organism evidence="1 2">
    <name type="scientific">Lophium mytilinum</name>
    <dbReference type="NCBI Taxonomy" id="390894"/>
    <lineage>
        <taxon>Eukaryota</taxon>
        <taxon>Fungi</taxon>
        <taxon>Dikarya</taxon>
        <taxon>Ascomycota</taxon>
        <taxon>Pezizomycotina</taxon>
        <taxon>Dothideomycetes</taxon>
        <taxon>Pleosporomycetidae</taxon>
        <taxon>Mytilinidiales</taxon>
        <taxon>Mytilinidiaceae</taxon>
        <taxon>Lophium</taxon>
    </lineage>
</organism>
<evidence type="ECO:0000313" key="1">
    <source>
        <dbReference type="EMBL" id="KAF2496907.1"/>
    </source>
</evidence>
<protein>
    <submittedName>
        <fullName evidence="1">Uncharacterized protein</fullName>
    </submittedName>
</protein>
<name>A0A6A6R0G4_9PEZI</name>
<gene>
    <name evidence="1" type="ORF">BU16DRAFT_560214</name>
</gene>
<proteinExistence type="predicted"/>
<dbReference type="EMBL" id="MU004187">
    <property type="protein sequence ID" value="KAF2496907.1"/>
    <property type="molecule type" value="Genomic_DNA"/>
</dbReference>
<dbReference type="Proteomes" id="UP000799750">
    <property type="component" value="Unassembled WGS sequence"/>
</dbReference>
<accession>A0A6A6R0G4</accession>
<sequence length="163" mass="17660">MASPNSPFKPKANFAGSFKFGPLDKVNVMPIIQSAGSSGGPLPSDLDEMPGSGAIAVVHAANYFTNGQDLMGILWRTDFLLERWAFQWAGAFDAEDLPTWELPSTGFGEIKPGGMVGDPPDGAGAWKEWGSLEDVLDPVDIGNEGTEWKFWHAMFQGYDFEGE</sequence>
<keyword evidence="2" id="KW-1185">Reference proteome</keyword>
<reference evidence="1" key="1">
    <citation type="journal article" date="2020" name="Stud. Mycol.">
        <title>101 Dothideomycetes genomes: a test case for predicting lifestyles and emergence of pathogens.</title>
        <authorList>
            <person name="Haridas S."/>
            <person name="Albert R."/>
            <person name="Binder M."/>
            <person name="Bloem J."/>
            <person name="Labutti K."/>
            <person name="Salamov A."/>
            <person name="Andreopoulos B."/>
            <person name="Baker S."/>
            <person name="Barry K."/>
            <person name="Bills G."/>
            <person name="Bluhm B."/>
            <person name="Cannon C."/>
            <person name="Castanera R."/>
            <person name="Culley D."/>
            <person name="Daum C."/>
            <person name="Ezra D."/>
            <person name="Gonzalez J."/>
            <person name="Henrissat B."/>
            <person name="Kuo A."/>
            <person name="Liang C."/>
            <person name="Lipzen A."/>
            <person name="Lutzoni F."/>
            <person name="Magnuson J."/>
            <person name="Mondo S."/>
            <person name="Nolan M."/>
            <person name="Ohm R."/>
            <person name="Pangilinan J."/>
            <person name="Park H.-J."/>
            <person name="Ramirez L."/>
            <person name="Alfaro M."/>
            <person name="Sun H."/>
            <person name="Tritt A."/>
            <person name="Yoshinaga Y."/>
            <person name="Zwiers L.-H."/>
            <person name="Turgeon B."/>
            <person name="Goodwin S."/>
            <person name="Spatafora J."/>
            <person name="Crous P."/>
            <person name="Grigoriev I."/>
        </authorList>
    </citation>
    <scope>NUCLEOTIDE SEQUENCE</scope>
    <source>
        <strain evidence="1">CBS 269.34</strain>
    </source>
</reference>
<dbReference type="AlphaFoldDB" id="A0A6A6R0G4"/>